<evidence type="ECO:0000256" key="1">
    <source>
        <dbReference type="ARBA" id="ARBA00004651"/>
    </source>
</evidence>
<protein>
    <submittedName>
        <fullName evidence="9">ABC-type nitrate/sulfonate/bicarbonate transport system, permease component</fullName>
    </submittedName>
</protein>
<feature type="transmembrane region" description="Helical" evidence="7">
    <location>
        <begin position="175"/>
        <end position="195"/>
    </location>
</feature>
<dbReference type="AlphaFoldDB" id="A0A0G3HFQ7"/>
<dbReference type="Gene3D" id="1.10.3720.10">
    <property type="entry name" value="MetI-like"/>
    <property type="match status" value="1"/>
</dbReference>
<keyword evidence="4 7" id="KW-0812">Transmembrane</keyword>
<feature type="transmembrane region" description="Helical" evidence="7">
    <location>
        <begin position="202"/>
        <end position="222"/>
    </location>
</feature>
<evidence type="ECO:0000256" key="4">
    <source>
        <dbReference type="ARBA" id="ARBA00022692"/>
    </source>
</evidence>
<dbReference type="Pfam" id="PF00528">
    <property type="entry name" value="BPD_transp_1"/>
    <property type="match status" value="1"/>
</dbReference>
<dbReference type="PATRIC" id="fig|1072256.5.peg.2149"/>
<dbReference type="InterPro" id="IPR000515">
    <property type="entry name" value="MetI-like"/>
</dbReference>
<dbReference type="STRING" id="1072256.CUTER_10925"/>
<evidence type="ECO:0000256" key="5">
    <source>
        <dbReference type="ARBA" id="ARBA00022989"/>
    </source>
</evidence>
<dbReference type="KEGG" id="cut:CUTER_10925"/>
<keyword evidence="10" id="KW-1185">Reference proteome</keyword>
<reference evidence="9 10" key="1">
    <citation type="journal article" date="2015" name="Genome Announc.">
        <title>Virulence Factor Genes Detected in the Complete Genome Sequence of Corynebacterium uterequi DSM 45634, Isolated from the Uterus of a Maiden Mare.</title>
        <authorList>
            <person name="Ruckert C."/>
            <person name="Kriete M."/>
            <person name="Jaenicke S."/>
            <person name="Winkler A."/>
            <person name="Tauch A."/>
        </authorList>
    </citation>
    <scope>NUCLEOTIDE SEQUENCE [LARGE SCALE GENOMIC DNA]</scope>
    <source>
        <strain evidence="9 10">DSM 45634</strain>
    </source>
</reference>
<comment type="subcellular location">
    <subcellularLocation>
        <location evidence="1 7">Cell membrane</location>
        <topology evidence="1 7">Multi-pass membrane protein</topology>
    </subcellularLocation>
</comment>
<keyword evidence="5 7" id="KW-1133">Transmembrane helix</keyword>
<feature type="transmembrane region" description="Helical" evidence="7">
    <location>
        <begin position="120"/>
        <end position="143"/>
    </location>
</feature>
<dbReference type="OrthoDB" id="3260236at2"/>
<dbReference type="CDD" id="cd06261">
    <property type="entry name" value="TM_PBP2"/>
    <property type="match status" value="1"/>
</dbReference>
<sequence>MTPHIKSLWWQPTALGSALFATFLALWQVAVTAGWVSGLAPTPARTFQRGVEILSNPFYRDGASSVGIFWHIAASLRRVLIGFGIATAIAIPLGVWLGSSPLLRRSVEPFVQILRPISPLAWLPLGLALLRNAEATAVFVIIVSSAWPTLLNTVEAVRGIHPTYRNLASTVGANWWQRVVFVTAPAAIPGIVTGMRQSLSTAWLVIIAAEMLVGGRGVGFFVWNMWNRLDVDAIVVALLLIGLVGLAMDVTVASIQKVVRYA</sequence>
<evidence type="ECO:0000256" key="7">
    <source>
        <dbReference type="RuleBase" id="RU363032"/>
    </source>
</evidence>
<dbReference type="GO" id="GO:0005886">
    <property type="term" value="C:plasma membrane"/>
    <property type="evidence" value="ECO:0007669"/>
    <property type="project" value="UniProtKB-SubCell"/>
</dbReference>
<evidence type="ECO:0000259" key="8">
    <source>
        <dbReference type="PROSITE" id="PS50928"/>
    </source>
</evidence>
<reference evidence="10" key="2">
    <citation type="submission" date="2015-05" db="EMBL/GenBank/DDBJ databases">
        <title>Complete genome sequence of Corynebacterium uterequi DSM 45634, isolated from the uterus of a maiden mare.</title>
        <authorList>
            <person name="Ruckert C."/>
            <person name="Albersmeier A."/>
            <person name="Winkler A."/>
            <person name="Tauch A."/>
        </authorList>
    </citation>
    <scope>NUCLEOTIDE SEQUENCE [LARGE SCALE GENOMIC DNA]</scope>
    <source>
        <strain evidence="10">DSM 45634</strain>
    </source>
</reference>
<comment type="similarity">
    <text evidence="7">Belongs to the binding-protein-dependent transport system permease family.</text>
</comment>
<dbReference type="InterPro" id="IPR035906">
    <property type="entry name" value="MetI-like_sf"/>
</dbReference>
<gene>
    <name evidence="9" type="ORF">CUTER_10925</name>
</gene>
<keyword evidence="6 7" id="KW-0472">Membrane</keyword>
<dbReference type="RefSeq" id="WP_047260409.1">
    <property type="nucleotide sequence ID" value="NZ_CP011546.1"/>
</dbReference>
<name>A0A0G3HFQ7_9CORY</name>
<dbReference type="PANTHER" id="PTHR30151">
    <property type="entry name" value="ALKANE SULFONATE ABC TRANSPORTER-RELATED, MEMBRANE SUBUNIT"/>
    <property type="match status" value="1"/>
</dbReference>
<keyword evidence="3" id="KW-1003">Cell membrane</keyword>
<dbReference type="PROSITE" id="PS50928">
    <property type="entry name" value="ABC_TM1"/>
    <property type="match status" value="1"/>
</dbReference>
<feature type="domain" description="ABC transmembrane type-1" evidence="8">
    <location>
        <begin position="72"/>
        <end position="252"/>
    </location>
</feature>
<dbReference type="FunFam" id="1.10.3720.10:FF:000003">
    <property type="entry name" value="Aliphatic sulfonate ABC transporter permease"/>
    <property type="match status" value="1"/>
</dbReference>
<organism evidence="9 10">
    <name type="scientific">Corynebacterium uterequi</name>
    <dbReference type="NCBI Taxonomy" id="1072256"/>
    <lineage>
        <taxon>Bacteria</taxon>
        <taxon>Bacillati</taxon>
        <taxon>Actinomycetota</taxon>
        <taxon>Actinomycetes</taxon>
        <taxon>Mycobacteriales</taxon>
        <taxon>Corynebacteriaceae</taxon>
        <taxon>Corynebacterium</taxon>
    </lineage>
</organism>
<keyword evidence="2 7" id="KW-0813">Transport</keyword>
<dbReference type="PANTHER" id="PTHR30151:SF7">
    <property type="entry name" value="NITRATE IMPORT PERMEASE PROTEIN NRTB"/>
    <property type="match status" value="1"/>
</dbReference>
<dbReference type="Proteomes" id="UP000035548">
    <property type="component" value="Chromosome"/>
</dbReference>
<dbReference type="GO" id="GO:0042918">
    <property type="term" value="P:alkanesulfonate transmembrane transport"/>
    <property type="evidence" value="ECO:0007669"/>
    <property type="project" value="UniProtKB-ARBA"/>
</dbReference>
<evidence type="ECO:0000313" key="10">
    <source>
        <dbReference type="Proteomes" id="UP000035548"/>
    </source>
</evidence>
<proteinExistence type="inferred from homology"/>
<accession>A0A0G3HFQ7</accession>
<feature type="transmembrane region" description="Helical" evidence="7">
    <location>
        <begin position="234"/>
        <end position="255"/>
    </location>
</feature>
<evidence type="ECO:0000256" key="2">
    <source>
        <dbReference type="ARBA" id="ARBA00022448"/>
    </source>
</evidence>
<evidence type="ECO:0000256" key="6">
    <source>
        <dbReference type="ARBA" id="ARBA00023136"/>
    </source>
</evidence>
<feature type="transmembrane region" description="Helical" evidence="7">
    <location>
        <begin position="79"/>
        <end position="99"/>
    </location>
</feature>
<evidence type="ECO:0000256" key="3">
    <source>
        <dbReference type="ARBA" id="ARBA00022475"/>
    </source>
</evidence>
<dbReference type="EMBL" id="CP011546">
    <property type="protein sequence ID" value="AKK12146.1"/>
    <property type="molecule type" value="Genomic_DNA"/>
</dbReference>
<dbReference type="SUPFAM" id="SSF161098">
    <property type="entry name" value="MetI-like"/>
    <property type="match status" value="1"/>
</dbReference>
<evidence type="ECO:0000313" key="9">
    <source>
        <dbReference type="EMBL" id="AKK12146.1"/>
    </source>
</evidence>